<keyword evidence="1" id="KW-0472">Membrane</keyword>
<reference evidence="2 3" key="1">
    <citation type="submission" date="2024-09" db="EMBL/GenBank/DDBJ databases">
        <authorList>
            <person name="Lee S.D."/>
        </authorList>
    </citation>
    <scope>NUCLEOTIDE SEQUENCE [LARGE SCALE GENOMIC DNA]</scope>
    <source>
        <strain evidence="2 3">N8-3</strain>
    </source>
</reference>
<name>A0ABV6VSC3_9ACTN</name>
<keyword evidence="1" id="KW-0812">Transmembrane</keyword>
<dbReference type="Proteomes" id="UP001592531">
    <property type="component" value="Unassembled WGS sequence"/>
</dbReference>
<gene>
    <name evidence="2" type="ORF">ACEZDE_08320</name>
</gene>
<comment type="caution">
    <text evidence="2">The sequence shown here is derived from an EMBL/GenBank/DDBJ whole genome shotgun (WGS) entry which is preliminary data.</text>
</comment>
<evidence type="ECO:0008006" key="4">
    <source>
        <dbReference type="Google" id="ProtNLM"/>
    </source>
</evidence>
<dbReference type="EMBL" id="JBHFAB010000005">
    <property type="protein sequence ID" value="MFC1416644.1"/>
    <property type="molecule type" value="Genomic_DNA"/>
</dbReference>
<feature type="transmembrane region" description="Helical" evidence="1">
    <location>
        <begin position="80"/>
        <end position="100"/>
    </location>
</feature>
<evidence type="ECO:0000313" key="3">
    <source>
        <dbReference type="Proteomes" id="UP001592531"/>
    </source>
</evidence>
<keyword evidence="3" id="KW-1185">Reference proteome</keyword>
<accession>A0ABV6VSC3</accession>
<keyword evidence="1" id="KW-1133">Transmembrane helix</keyword>
<organism evidence="2 3">
    <name type="scientific">Streptacidiphilus cavernicola</name>
    <dbReference type="NCBI Taxonomy" id="3342716"/>
    <lineage>
        <taxon>Bacteria</taxon>
        <taxon>Bacillati</taxon>
        <taxon>Actinomycetota</taxon>
        <taxon>Actinomycetes</taxon>
        <taxon>Kitasatosporales</taxon>
        <taxon>Streptomycetaceae</taxon>
        <taxon>Streptacidiphilus</taxon>
    </lineage>
</organism>
<protein>
    <recommendedName>
        <fullName evidence="4">PEGA domain-containing protein</fullName>
    </recommendedName>
</protein>
<dbReference type="RefSeq" id="WP_380534065.1">
    <property type="nucleotide sequence ID" value="NZ_JBHFAB010000005.1"/>
</dbReference>
<proteinExistence type="predicted"/>
<evidence type="ECO:0000256" key="1">
    <source>
        <dbReference type="SAM" id="Phobius"/>
    </source>
</evidence>
<evidence type="ECO:0000313" key="2">
    <source>
        <dbReference type="EMBL" id="MFC1416644.1"/>
    </source>
</evidence>
<sequence length="144" mass="15049">MAGAVFIRTEAPSLSKAGKLDVLVDGELVGTIKQGHAERFPVTPGPHTVRVGSGAGRSNVLTVEVPEDGTARLSAFSTGFALLVAVLPLLYVVCFIPGLVNRLRAEADLDLPDPATAADGAPGSGLWWESDPKLAKRFRNTDAS</sequence>